<organism evidence="2 3">
    <name type="scientific">Marinobacterium alkalitolerans</name>
    <dbReference type="NCBI Taxonomy" id="1542925"/>
    <lineage>
        <taxon>Bacteria</taxon>
        <taxon>Pseudomonadati</taxon>
        <taxon>Pseudomonadota</taxon>
        <taxon>Gammaproteobacteria</taxon>
        <taxon>Oceanospirillales</taxon>
        <taxon>Oceanospirillaceae</taxon>
        <taxon>Marinobacterium</taxon>
    </lineage>
</organism>
<dbReference type="RefSeq" id="WP_209288483.1">
    <property type="nucleotide sequence ID" value="NZ_JACVEW010000025.1"/>
</dbReference>
<sequence>MPPINRTEIRRSSSHLRWGWLLLAWACIVLALIGALVPGLPTTVFVLIAGWAASRCSPRLHQWLRSHSLLGPCLRNWEQGGHIDRRTKWTASAGMLFALILILFSVQHPLWLSACLALIAIGALAVWSRPEPATVSANRHKKPRRNGV</sequence>
<proteinExistence type="predicted"/>
<dbReference type="PANTHER" id="PTHR35813">
    <property type="entry name" value="INNER MEMBRANE PROTEIN YBAN"/>
    <property type="match status" value="1"/>
</dbReference>
<keyword evidence="3" id="KW-1185">Reference proteome</keyword>
<keyword evidence="1" id="KW-0472">Membrane</keyword>
<feature type="transmembrane region" description="Helical" evidence="1">
    <location>
        <begin position="20"/>
        <end position="53"/>
    </location>
</feature>
<dbReference type="InterPro" id="IPR007401">
    <property type="entry name" value="DUF454"/>
</dbReference>
<feature type="transmembrane region" description="Helical" evidence="1">
    <location>
        <begin position="110"/>
        <end position="127"/>
    </location>
</feature>
<reference evidence="2 3" key="1">
    <citation type="submission" date="2020-09" db="EMBL/GenBank/DDBJ databases">
        <authorList>
            <person name="Tanuku N.R.S."/>
        </authorList>
    </citation>
    <scope>NUCLEOTIDE SEQUENCE [LARGE SCALE GENOMIC DNA]</scope>
    <source>
        <strain evidence="2 3">AK62</strain>
    </source>
</reference>
<dbReference type="PANTHER" id="PTHR35813:SF1">
    <property type="entry name" value="INNER MEMBRANE PROTEIN YBAN"/>
    <property type="match status" value="1"/>
</dbReference>
<dbReference type="EMBL" id="JACVEW010000025">
    <property type="protein sequence ID" value="MBP0049799.1"/>
    <property type="molecule type" value="Genomic_DNA"/>
</dbReference>
<feature type="transmembrane region" description="Helical" evidence="1">
    <location>
        <begin position="87"/>
        <end position="104"/>
    </location>
</feature>
<evidence type="ECO:0000313" key="3">
    <source>
        <dbReference type="Proteomes" id="UP000810171"/>
    </source>
</evidence>
<name>A0ABS3ZFH8_9GAMM</name>
<keyword evidence="1" id="KW-1133">Transmembrane helix</keyword>
<dbReference type="Pfam" id="PF04304">
    <property type="entry name" value="DUF454"/>
    <property type="match status" value="1"/>
</dbReference>
<dbReference type="Proteomes" id="UP000810171">
    <property type="component" value="Unassembled WGS sequence"/>
</dbReference>
<gene>
    <name evidence="2" type="ORF">H9C73_13775</name>
</gene>
<evidence type="ECO:0000313" key="2">
    <source>
        <dbReference type="EMBL" id="MBP0049799.1"/>
    </source>
</evidence>
<keyword evidence="1" id="KW-0812">Transmembrane</keyword>
<accession>A0ABS3ZFH8</accession>
<comment type="caution">
    <text evidence="2">The sequence shown here is derived from an EMBL/GenBank/DDBJ whole genome shotgun (WGS) entry which is preliminary data.</text>
</comment>
<evidence type="ECO:0000256" key="1">
    <source>
        <dbReference type="SAM" id="Phobius"/>
    </source>
</evidence>
<protein>
    <submittedName>
        <fullName evidence="2">YbaN family protein</fullName>
    </submittedName>
</protein>